<dbReference type="GO" id="GO:1902201">
    <property type="term" value="P:negative regulation of bacterial-type flagellum-dependent cell motility"/>
    <property type="evidence" value="ECO:0007669"/>
    <property type="project" value="TreeGrafter"/>
</dbReference>
<dbReference type="PANTHER" id="PTHR45138:SF2">
    <property type="entry name" value="DIGUANYLATE CYCLASE VDCA"/>
    <property type="match status" value="1"/>
</dbReference>
<dbReference type="InterPro" id="IPR029787">
    <property type="entry name" value="Nucleotide_cyclase"/>
</dbReference>
<dbReference type="GO" id="GO:0005886">
    <property type="term" value="C:plasma membrane"/>
    <property type="evidence" value="ECO:0007669"/>
    <property type="project" value="TreeGrafter"/>
</dbReference>
<dbReference type="Proteomes" id="UP000311008">
    <property type="component" value="Chromosome"/>
</dbReference>
<dbReference type="EMBL" id="CP040946">
    <property type="protein sequence ID" value="QDC44541.1"/>
    <property type="molecule type" value="Genomic_DNA"/>
</dbReference>
<dbReference type="SMART" id="SM00267">
    <property type="entry name" value="GGDEF"/>
    <property type="match status" value="1"/>
</dbReference>
<dbReference type="PANTHER" id="PTHR45138">
    <property type="entry name" value="REGULATORY COMPONENTS OF SENSORY TRANSDUCTION SYSTEM"/>
    <property type="match status" value="1"/>
</dbReference>
<evidence type="ECO:0000259" key="3">
    <source>
        <dbReference type="PROSITE" id="PS50887"/>
    </source>
</evidence>
<sequence>MMQYEITKEKSAEYLRQAIHHMSQQDAAFHPVSYAVWYEYSSGEHARLIDEVNDLIEKEKKLNEKSTAHLFHKHIAATDPDSAKVLVERFNQVVTDITTSTKQAGQETSQFKKSLDAWSGEIQQLEPQLGAQLGSLLSDTLQMQSAMHGLQHKLESSLEEISDLKSEIMKAKQEAISDGLTGLMNRKGFDSALHQCLDTLPDQETCLVIADIDFFKKVNDSYGHLFGDKVIQAVARVLKTVSGNLYTAARYGGEEFVLLLPHTSMETAREIAENIRRQVAAITIKNNVSQRLISNITISLGLTVYQPGESVDSFITRADQALYTSKAKGRNRVTMIEDALAAA</sequence>
<evidence type="ECO:0000313" key="5">
    <source>
        <dbReference type="Proteomes" id="UP000311008"/>
    </source>
</evidence>
<dbReference type="GO" id="GO:0052621">
    <property type="term" value="F:diguanylate cyclase activity"/>
    <property type="evidence" value="ECO:0007669"/>
    <property type="project" value="UniProtKB-EC"/>
</dbReference>
<organism evidence="4 5">
    <name type="scientific">Methylophilus medardicus</name>
    <dbReference type="NCBI Taxonomy" id="2588534"/>
    <lineage>
        <taxon>Bacteria</taxon>
        <taxon>Pseudomonadati</taxon>
        <taxon>Pseudomonadota</taxon>
        <taxon>Betaproteobacteria</taxon>
        <taxon>Nitrosomonadales</taxon>
        <taxon>Methylophilaceae</taxon>
        <taxon>Methylophilus</taxon>
    </lineage>
</organism>
<gene>
    <name evidence="4" type="ORF">FIU01_08365</name>
</gene>
<dbReference type="InterPro" id="IPR043128">
    <property type="entry name" value="Rev_trsase/Diguanyl_cyclase"/>
</dbReference>
<keyword evidence="5" id="KW-1185">Reference proteome</keyword>
<keyword evidence="2" id="KW-0175">Coiled coil</keyword>
<dbReference type="OrthoDB" id="9813903at2"/>
<dbReference type="NCBIfam" id="TIGR00254">
    <property type="entry name" value="GGDEF"/>
    <property type="match status" value="1"/>
</dbReference>
<feature type="domain" description="GGDEF" evidence="3">
    <location>
        <begin position="203"/>
        <end position="338"/>
    </location>
</feature>
<dbReference type="GO" id="GO:0043709">
    <property type="term" value="P:cell adhesion involved in single-species biofilm formation"/>
    <property type="evidence" value="ECO:0007669"/>
    <property type="project" value="TreeGrafter"/>
</dbReference>
<dbReference type="InterPro" id="IPR050469">
    <property type="entry name" value="Diguanylate_Cyclase"/>
</dbReference>
<evidence type="ECO:0000313" key="4">
    <source>
        <dbReference type="EMBL" id="QDC44541.1"/>
    </source>
</evidence>
<reference evidence="5" key="1">
    <citation type="journal article" date="2019" name="ISME J.">
        <title>Evolution in action: habitat transition from sediment to the pelagial leads to genome streamlining in Methylophilaceae.</title>
        <authorList>
            <person name="Salcher M."/>
            <person name="Schaefle D."/>
            <person name="Kaspar M."/>
            <person name="Neuenschwander S.M."/>
            <person name="Ghai R."/>
        </authorList>
    </citation>
    <scope>NUCLEOTIDE SEQUENCE [LARGE SCALE GENOMIC DNA]</scope>
    <source>
        <strain evidence="5">MMS-M-51</strain>
    </source>
</reference>
<proteinExistence type="predicted"/>
<dbReference type="KEGG" id="mmec:FIU01_08365"/>
<dbReference type="RefSeq" id="WP_140003871.1">
    <property type="nucleotide sequence ID" value="NZ_CP040946.1"/>
</dbReference>
<dbReference type="AlphaFoldDB" id="A0A5B8CTC8"/>
<protein>
    <recommendedName>
        <fullName evidence="1">diguanylate cyclase</fullName>
        <ecNumber evidence="1">2.7.7.65</ecNumber>
    </recommendedName>
</protein>
<evidence type="ECO:0000256" key="2">
    <source>
        <dbReference type="SAM" id="Coils"/>
    </source>
</evidence>
<feature type="coiled-coil region" evidence="2">
    <location>
        <begin position="147"/>
        <end position="174"/>
    </location>
</feature>
<dbReference type="CDD" id="cd01949">
    <property type="entry name" value="GGDEF"/>
    <property type="match status" value="1"/>
</dbReference>
<dbReference type="Gene3D" id="3.30.70.270">
    <property type="match status" value="1"/>
</dbReference>
<accession>A0A5B8CTC8</accession>
<dbReference type="SUPFAM" id="SSF55073">
    <property type="entry name" value="Nucleotide cyclase"/>
    <property type="match status" value="1"/>
</dbReference>
<dbReference type="FunFam" id="3.30.70.270:FF:000001">
    <property type="entry name" value="Diguanylate cyclase domain protein"/>
    <property type="match status" value="1"/>
</dbReference>
<evidence type="ECO:0000256" key="1">
    <source>
        <dbReference type="ARBA" id="ARBA00012528"/>
    </source>
</evidence>
<dbReference type="PROSITE" id="PS50887">
    <property type="entry name" value="GGDEF"/>
    <property type="match status" value="1"/>
</dbReference>
<dbReference type="EC" id="2.7.7.65" evidence="1"/>
<dbReference type="Pfam" id="PF00990">
    <property type="entry name" value="GGDEF"/>
    <property type="match status" value="1"/>
</dbReference>
<dbReference type="InterPro" id="IPR000160">
    <property type="entry name" value="GGDEF_dom"/>
</dbReference>
<name>A0A5B8CTC8_9PROT</name>